<evidence type="ECO:0000256" key="2">
    <source>
        <dbReference type="ARBA" id="ARBA00004401"/>
    </source>
</evidence>
<organism evidence="11 12">
    <name type="scientific">Limnospira platensis NIES-46</name>
    <dbReference type="NCBI Taxonomy" id="1236695"/>
    <lineage>
        <taxon>Bacteria</taxon>
        <taxon>Bacillati</taxon>
        <taxon>Cyanobacteriota</taxon>
        <taxon>Cyanophyceae</taxon>
        <taxon>Oscillatoriophycideae</taxon>
        <taxon>Oscillatoriales</taxon>
        <taxon>Sirenicapillariaceae</taxon>
        <taxon>Limnospira</taxon>
    </lineage>
</organism>
<comment type="subcellular location">
    <subcellularLocation>
        <location evidence="2">Cell membrane</location>
        <topology evidence="2">Single-pass type II membrane protein</topology>
    </subcellularLocation>
    <subcellularLocation>
        <location evidence="8">Membrane</location>
        <topology evidence="8">Single-pass type II membrane protein</topology>
    </subcellularLocation>
</comment>
<comment type="catalytic activity">
    <reaction evidence="1 7">
        <text>Cleavage of hydrophobic, N-terminal signal or leader sequences from secreted and periplasmic proteins.</text>
        <dbReference type="EC" id="3.4.21.89"/>
    </reaction>
</comment>
<dbReference type="Pfam" id="PF10502">
    <property type="entry name" value="Peptidase_S26"/>
    <property type="match status" value="1"/>
</dbReference>
<evidence type="ECO:0000256" key="1">
    <source>
        <dbReference type="ARBA" id="ARBA00000677"/>
    </source>
</evidence>
<dbReference type="GeneID" id="301684220"/>
<dbReference type="PROSITE" id="PS00760">
    <property type="entry name" value="SPASE_I_2"/>
    <property type="match status" value="1"/>
</dbReference>
<dbReference type="Proteomes" id="UP000326169">
    <property type="component" value="Unassembled WGS sequence"/>
</dbReference>
<dbReference type="InterPro" id="IPR019533">
    <property type="entry name" value="Peptidase_S26"/>
</dbReference>
<evidence type="ECO:0000256" key="6">
    <source>
        <dbReference type="ARBA" id="ARBA00022801"/>
    </source>
</evidence>
<dbReference type="InterPro" id="IPR019757">
    <property type="entry name" value="Pept_S26A_signal_pept_1_Lys-AS"/>
</dbReference>
<gene>
    <name evidence="11" type="primary">lepB_2</name>
    <name evidence="11" type="ORF">NIES46_34370</name>
</gene>
<keyword evidence="6 7" id="KW-0378">Hydrolase</keyword>
<dbReference type="PANTHER" id="PTHR43390:SF1">
    <property type="entry name" value="CHLOROPLAST PROCESSING PEPTIDASE"/>
    <property type="match status" value="1"/>
</dbReference>
<evidence type="ECO:0000256" key="4">
    <source>
        <dbReference type="ARBA" id="ARBA00013208"/>
    </source>
</evidence>
<keyword evidence="7" id="KW-0472">Membrane</keyword>
<dbReference type="PROSITE" id="PS00761">
    <property type="entry name" value="SPASE_I_3"/>
    <property type="match status" value="1"/>
</dbReference>
<sequence length="197" mass="22479">MRSQDQKPEPKPETKPLPPDETTKGGKFRENLVILAVALSLSLLIRIFVAEPRYIPSDSMFPTLEIGDRLVVEKVLYRFIAPTFGDIIVFTPPGQLRVQGYTKDQAFIKRIIGEPGQLVEIRGGKVYLDDNPIAEEYIAEPPEYDWGPDLVPDQKYFVMGDNRNDSNDSHIWGFLPQQNIIGRAAWRFWPLERLGPI</sequence>
<evidence type="ECO:0000259" key="10">
    <source>
        <dbReference type="Pfam" id="PF10502"/>
    </source>
</evidence>
<proteinExistence type="inferred from homology"/>
<accession>A0A5M3T7A9</accession>
<keyword evidence="12" id="KW-1185">Reference proteome</keyword>
<feature type="domain" description="Peptidase S26" evidence="10">
    <location>
        <begin position="31"/>
        <end position="189"/>
    </location>
</feature>
<feature type="compositionally biased region" description="Basic and acidic residues" evidence="9">
    <location>
        <begin position="1"/>
        <end position="14"/>
    </location>
</feature>
<dbReference type="NCBIfam" id="TIGR02227">
    <property type="entry name" value="sigpep_I_bact"/>
    <property type="match status" value="1"/>
</dbReference>
<dbReference type="EC" id="3.4.21.89" evidence="4 7"/>
<comment type="similarity">
    <text evidence="3 8">Belongs to the peptidase S26 family.</text>
</comment>
<dbReference type="PANTHER" id="PTHR43390">
    <property type="entry name" value="SIGNAL PEPTIDASE I"/>
    <property type="match status" value="1"/>
</dbReference>
<keyword evidence="7" id="KW-1133">Transmembrane helix</keyword>
<evidence type="ECO:0000256" key="5">
    <source>
        <dbReference type="ARBA" id="ARBA00022670"/>
    </source>
</evidence>
<evidence type="ECO:0000256" key="3">
    <source>
        <dbReference type="ARBA" id="ARBA00009370"/>
    </source>
</evidence>
<dbReference type="CDD" id="cd06530">
    <property type="entry name" value="S26_SPase_I"/>
    <property type="match status" value="1"/>
</dbReference>
<feature type="region of interest" description="Disordered" evidence="9">
    <location>
        <begin position="1"/>
        <end position="24"/>
    </location>
</feature>
<evidence type="ECO:0000313" key="12">
    <source>
        <dbReference type="Proteomes" id="UP000326169"/>
    </source>
</evidence>
<dbReference type="InterPro" id="IPR036286">
    <property type="entry name" value="LexA/Signal_pep-like_sf"/>
</dbReference>
<evidence type="ECO:0000256" key="7">
    <source>
        <dbReference type="RuleBase" id="RU003993"/>
    </source>
</evidence>
<evidence type="ECO:0000256" key="8">
    <source>
        <dbReference type="RuleBase" id="RU362042"/>
    </source>
</evidence>
<dbReference type="SUPFAM" id="SSF51306">
    <property type="entry name" value="LexA/Signal peptidase"/>
    <property type="match status" value="1"/>
</dbReference>
<comment type="caution">
    <text evidence="11">The sequence shown here is derived from an EMBL/GenBank/DDBJ whole genome shotgun (WGS) entry which is preliminary data.</text>
</comment>
<feature type="transmembrane region" description="Helical" evidence="7">
    <location>
        <begin position="32"/>
        <end position="49"/>
    </location>
</feature>
<evidence type="ECO:0000313" key="11">
    <source>
        <dbReference type="EMBL" id="GCE95374.1"/>
    </source>
</evidence>
<dbReference type="InterPro" id="IPR019756">
    <property type="entry name" value="Pept_S26A_signal_pept_1_Ser-AS"/>
</dbReference>
<dbReference type="InterPro" id="IPR000223">
    <property type="entry name" value="Pept_S26A_signal_pept_1"/>
</dbReference>
<dbReference type="PROSITE" id="PS00501">
    <property type="entry name" value="SPASE_I_1"/>
    <property type="match status" value="1"/>
</dbReference>
<dbReference type="EMBL" id="BIMW01000128">
    <property type="protein sequence ID" value="GCE95374.1"/>
    <property type="molecule type" value="Genomic_DNA"/>
</dbReference>
<dbReference type="RefSeq" id="WP_014277519.1">
    <property type="nucleotide sequence ID" value="NZ_BIMW01000128.1"/>
</dbReference>
<dbReference type="Gene3D" id="2.10.109.10">
    <property type="entry name" value="Umud Fragment, subunit A"/>
    <property type="match status" value="1"/>
</dbReference>
<dbReference type="InterPro" id="IPR019758">
    <property type="entry name" value="Pept_S26A_signal_pept_1_CS"/>
</dbReference>
<reference evidence="11 12" key="1">
    <citation type="journal article" date="2019" name="J Genomics">
        <title>The Draft Genome of a Hydrogen-producing Cyanobacterium, Arthrospira platensis NIES-46.</title>
        <authorList>
            <person name="Suzuki S."/>
            <person name="Yamaguchi H."/>
            <person name="Kawachi M."/>
        </authorList>
    </citation>
    <scope>NUCLEOTIDE SEQUENCE [LARGE SCALE GENOMIC DNA]</scope>
    <source>
        <strain evidence="11 12">NIES-46</strain>
    </source>
</reference>
<name>A0A5M3T7A9_LIMPL</name>
<protein>
    <recommendedName>
        <fullName evidence="4 7">Signal peptidase I</fullName>
        <ecNumber evidence="4 7">3.4.21.89</ecNumber>
    </recommendedName>
</protein>
<dbReference type="PRINTS" id="PR00727">
    <property type="entry name" value="LEADERPTASE"/>
</dbReference>
<keyword evidence="5 7" id="KW-0645">Protease</keyword>
<evidence type="ECO:0000256" key="9">
    <source>
        <dbReference type="SAM" id="MobiDB-lite"/>
    </source>
</evidence>
<keyword evidence="7" id="KW-0812">Transmembrane</keyword>